<feature type="domain" description="DNA topoisomerase I eukaryotic-type" evidence="14">
    <location>
        <begin position="489"/>
        <end position="865"/>
    </location>
</feature>
<dbReference type="CDD" id="cd00660">
    <property type="entry name" value="Topoisomer_IB_N"/>
    <property type="match status" value="1"/>
</dbReference>
<comment type="similarity">
    <text evidence="3 10 11">Belongs to the type IB topoisomerase family.</text>
</comment>
<keyword evidence="8 10" id="KW-0413">Isomerase</keyword>
<feature type="compositionally biased region" description="Low complexity" evidence="13">
    <location>
        <begin position="76"/>
        <end position="102"/>
    </location>
</feature>
<dbReference type="Proteomes" id="UP000834106">
    <property type="component" value="Chromosome 12"/>
</dbReference>
<dbReference type="InterPro" id="IPR051062">
    <property type="entry name" value="Topoisomerase_IB"/>
</dbReference>
<accession>A0AAD1ZPZ9</accession>
<dbReference type="GO" id="GO:0003677">
    <property type="term" value="F:DNA binding"/>
    <property type="evidence" value="ECO:0007669"/>
    <property type="project" value="UniProtKB-UniRule"/>
</dbReference>
<dbReference type="Pfam" id="PF02919">
    <property type="entry name" value="Topoisom_I_N"/>
    <property type="match status" value="1"/>
</dbReference>
<dbReference type="SUPFAM" id="SSF56349">
    <property type="entry name" value="DNA breaking-rejoining enzymes"/>
    <property type="match status" value="1"/>
</dbReference>
<feature type="compositionally biased region" description="Polar residues" evidence="13">
    <location>
        <begin position="60"/>
        <end position="70"/>
    </location>
</feature>
<comment type="subcellular location">
    <subcellularLocation>
        <location evidence="2">Nucleus</location>
    </subcellularLocation>
</comment>
<evidence type="ECO:0000256" key="8">
    <source>
        <dbReference type="ARBA" id="ARBA00023235"/>
    </source>
</evidence>
<dbReference type="InterPro" id="IPR013034">
    <property type="entry name" value="DNA_topo_DNA_db_N_dom1"/>
</dbReference>
<keyword evidence="16" id="KW-1185">Reference proteome</keyword>
<dbReference type="InterPro" id="IPR008336">
    <property type="entry name" value="TopoI_DNA-bd_euk"/>
</dbReference>
<keyword evidence="6 12" id="KW-0175">Coiled coil</keyword>
<dbReference type="InterPro" id="IPR011010">
    <property type="entry name" value="DNA_brk_join_enz"/>
</dbReference>
<dbReference type="EC" id="5.6.2.1" evidence="11"/>
<keyword evidence="7 10" id="KW-0238">DNA-binding</keyword>
<dbReference type="GO" id="GO:0007059">
    <property type="term" value="P:chromosome segregation"/>
    <property type="evidence" value="ECO:0007669"/>
    <property type="project" value="TreeGrafter"/>
</dbReference>
<evidence type="ECO:0000256" key="12">
    <source>
        <dbReference type="SAM" id="Coils"/>
    </source>
</evidence>
<name>A0AAD1ZPZ9_9LAMI</name>
<dbReference type="InterPro" id="IPR025834">
    <property type="entry name" value="TopoI_C_dom"/>
</dbReference>
<dbReference type="FunFam" id="2.170.11.10:FF:000001">
    <property type="entry name" value="DNA topoisomerase I"/>
    <property type="match status" value="1"/>
</dbReference>
<evidence type="ECO:0000256" key="11">
    <source>
        <dbReference type="RuleBase" id="RU365101"/>
    </source>
</evidence>
<sequence length="892" mass="99698">MAVEACTKPNLMVDMDDDDEPLVFKRSSSSSKQNQSNPQLQKSSSSQKLDRQLGRLMPNGRSQNGQSSGVQKGKMVSSSKASPVKSPLRNPEASKSSAKASSLRSPEANLKPSATYRLENVNRQMKVEKPSTGPAAEPNDSDDSEDDKPLSARLSTGLSKINSNYASKGSNVSHVGQNPSIPKQEDSDDERPLSHKVQLKSNVGTSTSKSYDPDEKKPFASKSNQNGSALRDSGSKKPSTVSSKRPASEVKSAGQSSIKKHKLSDASINNKQASVKAEPKLEDDDDHVPISQRMKKPATSDKNASAIKKVTKFVSSSLNKTNKNSKKVMKKSQYSKSSKVPPGSGEGQKWTTLIHNGVIFPPPYLPHGVKILYKGKPVELTPAQEEVATMFAVMLDTEYMNKPKFKENFMSDWRKILGKNHTIQNLGDCDFTPIYEWHQREKEKKKQMTTEEKKAIKEEKLKQEEKYMWAIVNGVKEKVGNFRVEPPGLFRGRGEHPKMGKLKRRIRPSDITINIGKDAPIPVCPIPGESWKEIRHDNTVTWLAFWNDPINPKEFKYVFLAASSTLKGQSDKEKYEKSRLLKDYIEGIRAAYTKGFASKDPTKKQIAVATYLIDKLALRAGNEKDDDEADTVGCCTLKVENVEPMPPNILKFDFLGKDSIRYQNEVEVESAVFKAIQQFRSGKKAGDDLFDKLDTSKLNAHLKELMPGLTAKVFRTYNASITLDEMLSRETKGGDVAENIVVYQHANKEVAIICNHQRTVSKSHSAQMLRLNEKIEELKGVLEELTTDLVRAKKGKPPLKSADGKLKRNLNPEALEKKIAQTNAKIEKMERDKETKEDLKTVALGTSKINYLDPRITVAWCKRHEVPIEKIFNKSLLAKFTWAMDVDPSFRF</sequence>
<feature type="compositionally biased region" description="Polar residues" evidence="13">
    <location>
        <begin position="153"/>
        <end position="181"/>
    </location>
</feature>
<dbReference type="Pfam" id="PF14370">
    <property type="entry name" value="Topo_C_assoc"/>
    <property type="match status" value="1"/>
</dbReference>
<gene>
    <name evidence="15" type="ORF">FPE_LOCUS20833</name>
</gene>
<feature type="coiled-coil region" evidence="12">
    <location>
        <begin position="768"/>
        <end position="839"/>
    </location>
</feature>
<evidence type="ECO:0000256" key="2">
    <source>
        <dbReference type="ARBA" id="ARBA00004123"/>
    </source>
</evidence>
<evidence type="ECO:0000313" key="16">
    <source>
        <dbReference type="Proteomes" id="UP000834106"/>
    </source>
</evidence>
<dbReference type="Gene3D" id="2.170.11.10">
    <property type="entry name" value="DNA Topoisomerase I, domain 2"/>
    <property type="match status" value="1"/>
</dbReference>
<evidence type="ECO:0000256" key="5">
    <source>
        <dbReference type="ARBA" id="ARBA00023029"/>
    </source>
</evidence>
<dbReference type="GO" id="GO:0006265">
    <property type="term" value="P:DNA topological change"/>
    <property type="evidence" value="ECO:0007669"/>
    <property type="project" value="UniProtKB-UniRule"/>
</dbReference>
<keyword evidence="5 10" id="KW-0799">Topoisomerase</keyword>
<dbReference type="PROSITE" id="PS52038">
    <property type="entry name" value="TOPO_IB_2"/>
    <property type="match status" value="1"/>
</dbReference>
<feature type="region of interest" description="Disordered" evidence="13">
    <location>
        <begin position="317"/>
        <end position="346"/>
    </location>
</feature>
<evidence type="ECO:0000259" key="14">
    <source>
        <dbReference type="SMART" id="SM00435"/>
    </source>
</evidence>
<evidence type="ECO:0000256" key="10">
    <source>
        <dbReference type="PROSITE-ProRule" id="PRU01382"/>
    </source>
</evidence>
<dbReference type="Gene3D" id="1.10.132.10">
    <property type="match status" value="1"/>
</dbReference>
<dbReference type="PRINTS" id="PR00416">
    <property type="entry name" value="EUTPISMRASEI"/>
</dbReference>
<proteinExistence type="inferred from homology"/>
<dbReference type="SUPFAM" id="SSF56741">
    <property type="entry name" value="Eukaryotic DNA topoisomerase I, N-terminal DNA-binding fragment"/>
    <property type="match status" value="1"/>
</dbReference>
<evidence type="ECO:0000256" key="6">
    <source>
        <dbReference type="ARBA" id="ARBA00023054"/>
    </source>
</evidence>
<dbReference type="SMART" id="SM00435">
    <property type="entry name" value="TOPEUc"/>
    <property type="match status" value="1"/>
</dbReference>
<feature type="compositionally biased region" description="Polar residues" evidence="13">
    <location>
        <begin position="236"/>
        <end position="245"/>
    </location>
</feature>
<dbReference type="FunFam" id="1.10.132.10:FF:000002">
    <property type="entry name" value="DNA topoisomerase I"/>
    <property type="match status" value="1"/>
</dbReference>
<dbReference type="PANTHER" id="PTHR10290">
    <property type="entry name" value="DNA TOPOISOMERASE I"/>
    <property type="match status" value="1"/>
</dbReference>
<dbReference type="Gene3D" id="1.10.10.41">
    <property type="entry name" value="Yeast DNA topoisomerase - domain 1"/>
    <property type="match status" value="1"/>
</dbReference>
<feature type="region of interest" description="Disordered" evidence="13">
    <location>
        <begin position="1"/>
        <end position="304"/>
    </location>
</feature>
<comment type="catalytic activity">
    <reaction evidence="1 10 11">
        <text>ATP-independent breakage of single-stranded DNA, followed by passage and rejoining.</text>
        <dbReference type="EC" id="5.6.2.1"/>
    </reaction>
</comment>
<dbReference type="EMBL" id="OU503047">
    <property type="protein sequence ID" value="CAI9773403.1"/>
    <property type="molecule type" value="Genomic_DNA"/>
</dbReference>
<keyword evidence="9" id="KW-0539">Nucleus</keyword>
<dbReference type="InterPro" id="IPR014711">
    <property type="entry name" value="TopoI_cat_a-hlx-sub_euk"/>
</dbReference>
<evidence type="ECO:0000256" key="7">
    <source>
        <dbReference type="ARBA" id="ARBA00023125"/>
    </source>
</evidence>
<evidence type="ECO:0000256" key="3">
    <source>
        <dbReference type="ARBA" id="ARBA00006645"/>
    </source>
</evidence>
<dbReference type="AlphaFoldDB" id="A0AAD1ZPZ9"/>
<dbReference type="Pfam" id="PF01028">
    <property type="entry name" value="Topoisom_I"/>
    <property type="match status" value="1"/>
</dbReference>
<dbReference type="FunFam" id="1.10.10.41:FF:000001">
    <property type="entry name" value="DNA topoisomerase I"/>
    <property type="match status" value="1"/>
</dbReference>
<evidence type="ECO:0000256" key="4">
    <source>
        <dbReference type="ARBA" id="ARBA00022553"/>
    </source>
</evidence>
<reference evidence="15" key="1">
    <citation type="submission" date="2023-05" db="EMBL/GenBank/DDBJ databases">
        <authorList>
            <person name="Huff M."/>
        </authorList>
    </citation>
    <scope>NUCLEOTIDE SEQUENCE</scope>
</reference>
<evidence type="ECO:0000256" key="1">
    <source>
        <dbReference type="ARBA" id="ARBA00000213"/>
    </source>
</evidence>
<dbReference type="PROSITE" id="PS00176">
    <property type="entry name" value="TOPO_IB_1"/>
    <property type="match status" value="1"/>
</dbReference>
<feature type="coiled-coil region" evidence="12">
    <location>
        <begin position="438"/>
        <end position="466"/>
    </location>
</feature>
<dbReference type="PANTHER" id="PTHR10290:SF23">
    <property type="entry name" value="DNA TOPOISOMERASE 1 BETA"/>
    <property type="match status" value="1"/>
</dbReference>
<dbReference type="InterPro" id="IPR013500">
    <property type="entry name" value="TopoI_cat_euk"/>
</dbReference>
<dbReference type="FunFam" id="3.90.15.10:FF:000003">
    <property type="entry name" value="DNA topoisomerase I"/>
    <property type="match status" value="1"/>
</dbReference>
<dbReference type="InterPro" id="IPR013499">
    <property type="entry name" value="TopoI_euk"/>
</dbReference>
<comment type="function">
    <text evidence="11">Releases the supercoiling and torsional tension of DNA introduced during the DNA replication and transcription by transiently cleaving and rejoining one strand of the DNA duplex. Introduces a single-strand break via transesterification at the specific target site 5'-[CT]CCTTp site in duplex DNA. The scissile phosphodiester is attacked by the catalytic tyrosine of the enzyme, resulting in the formation of a DNA-(3'-phosphotyrosyl)-enzyme intermediate and the expulsion of a 5'-OH DNA strand. The free DNA strand then undergoes passage around the unbroken strand thus removing DNA supercoils. Finally, in the religation step, the DNA 5'-OH attacks the covalent intermediate to expel the active-site tyrosine and restore the DNA phosphodiester backbone.</text>
</comment>
<protein>
    <recommendedName>
        <fullName evidence="11">DNA topoisomerase I</fullName>
        <ecNumber evidence="11">5.6.2.1</ecNumber>
    </recommendedName>
    <alternativeName>
        <fullName evidence="11">DNA topoisomerase 1</fullName>
    </alternativeName>
</protein>
<keyword evidence="4" id="KW-0597">Phosphoprotein</keyword>
<dbReference type="GO" id="GO:0006260">
    <property type="term" value="P:DNA replication"/>
    <property type="evidence" value="ECO:0007669"/>
    <property type="project" value="TreeGrafter"/>
</dbReference>
<dbReference type="InterPro" id="IPR013030">
    <property type="entry name" value="DNA_topo_DNA_db_N_dom2"/>
</dbReference>
<dbReference type="GO" id="GO:0005694">
    <property type="term" value="C:chromosome"/>
    <property type="evidence" value="ECO:0007669"/>
    <property type="project" value="InterPro"/>
</dbReference>
<dbReference type="InterPro" id="IPR036202">
    <property type="entry name" value="TopoI_DNA-bd_euk_N_sf"/>
</dbReference>
<organism evidence="15 16">
    <name type="scientific">Fraxinus pennsylvanica</name>
    <dbReference type="NCBI Taxonomy" id="56036"/>
    <lineage>
        <taxon>Eukaryota</taxon>
        <taxon>Viridiplantae</taxon>
        <taxon>Streptophyta</taxon>
        <taxon>Embryophyta</taxon>
        <taxon>Tracheophyta</taxon>
        <taxon>Spermatophyta</taxon>
        <taxon>Magnoliopsida</taxon>
        <taxon>eudicotyledons</taxon>
        <taxon>Gunneridae</taxon>
        <taxon>Pentapetalae</taxon>
        <taxon>asterids</taxon>
        <taxon>lamiids</taxon>
        <taxon>Lamiales</taxon>
        <taxon>Oleaceae</taxon>
        <taxon>Oleeae</taxon>
        <taxon>Fraxinus</taxon>
    </lineage>
</organism>
<feature type="compositionally biased region" description="Low complexity" evidence="13">
    <location>
        <begin position="27"/>
        <end position="47"/>
    </location>
</feature>
<dbReference type="InterPro" id="IPR001631">
    <property type="entry name" value="TopoI"/>
</dbReference>
<feature type="compositionally biased region" description="Polar residues" evidence="13">
    <location>
        <begin position="199"/>
        <end position="210"/>
    </location>
</feature>
<evidence type="ECO:0000313" key="15">
    <source>
        <dbReference type="EMBL" id="CAI9773403.1"/>
    </source>
</evidence>
<dbReference type="GO" id="GO:0005730">
    <property type="term" value="C:nucleolus"/>
    <property type="evidence" value="ECO:0007669"/>
    <property type="project" value="TreeGrafter"/>
</dbReference>
<dbReference type="InterPro" id="IPR018521">
    <property type="entry name" value="TopoIB_AS"/>
</dbReference>
<dbReference type="GO" id="GO:0003917">
    <property type="term" value="F:DNA topoisomerase type I (single strand cut, ATP-independent) activity"/>
    <property type="evidence" value="ECO:0007669"/>
    <property type="project" value="UniProtKB-UniRule"/>
</dbReference>
<evidence type="ECO:0000256" key="9">
    <source>
        <dbReference type="ARBA" id="ARBA00023242"/>
    </source>
</evidence>
<dbReference type="InterPro" id="IPR014727">
    <property type="entry name" value="TopoI_cat_a/b-sub_euk"/>
</dbReference>
<dbReference type="Gene3D" id="3.90.15.10">
    <property type="entry name" value="Topoisomerase I, Chain A, domain 3"/>
    <property type="match status" value="1"/>
</dbReference>
<dbReference type="CDD" id="cd00659">
    <property type="entry name" value="Topo_IB_C"/>
    <property type="match status" value="1"/>
</dbReference>
<evidence type="ECO:0000256" key="13">
    <source>
        <dbReference type="SAM" id="MobiDB-lite"/>
    </source>
</evidence>
<feature type="active site" description="O-(3'-phospho-DNA)-tyrosine intermediate" evidence="10">
    <location>
        <position position="851"/>
    </location>
</feature>